<gene>
    <name evidence="1" type="ORF">METZ01_LOCUS164151</name>
</gene>
<name>A0A382BDN3_9ZZZZ</name>
<organism evidence="1">
    <name type="scientific">marine metagenome</name>
    <dbReference type="NCBI Taxonomy" id="408172"/>
    <lineage>
        <taxon>unclassified sequences</taxon>
        <taxon>metagenomes</taxon>
        <taxon>ecological metagenomes</taxon>
    </lineage>
</organism>
<dbReference type="PANTHER" id="PTHR42754">
    <property type="entry name" value="ENDOGLUCANASE"/>
    <property type="match status" value="1"/>
</dbReference>
<dbReference type="Gene3D" id="2.130.10.10">
    <property type="entry name" value="YVTN repeat-like/Quinoprotein amine dehydrogenase"/>
    <property type="match status" value="1"/>
</dbReference>
<protein>
    <recommendedName>
        <fullName evidence="2">Bulb-type lectin domain-containing protein</fullName>
    </recommendedName>
</protein>
<sequence length="424" mass="46697">MINRITPLILFIGLAHWSCEDETELLTDCPENEICGCTNSSATNFDDTATFDDGGCEYIVGDVQAKWLYTYNLGPGGGQVHCVRQTSDGGLILAGSENYKGMLLKTDEEGILEWGQTYEIGDSEVLKSVSQCSDGGFIATGLFTGPWPEYEYLWVVKTDETGNVEWQDTVGTADENDWGEDVIETQDGGFVITGTQDDDGFNSKAFLRKYSSSGSLLWNKKYSSSAYNEGISLMETADGNLVFVGLSGTAHGAYKHFMVKADADGNQIWKKRFGDNTQQTLNAVCESADGGYVAAGFCNNYDYNYIVKRSSSGSMEWENCFTGSSGYHFGYNDIISAASGGYYLLDNQYFLTKIDDNGEMEWTVSLRKVNQSIIQLGDGDLVLAGNKSSIWLLRLDPLTIQASRNAVKDLIIPEQDFSKNKNKF</sequence>
<evidence type="ECO:0008006" key="2">
    <source>
        <dbReference type="Google" id="ProtNLM"/>
    </source>
</evidence>
<dbReference type="SUPFAM" id="SSF50998">
    <property type="entry name" value="Quinoprotein alcohol dehydrogenase-like"/>
    <property type="match status" value="1"/>
</dbReference>
<dbReference type="EMBL" id="UINC01029113">
    <property type="protein sequence ID" value="SVB11297.1"/>
    <property type="molecule type" value="Genomic_DNA"/>
</dbReference>
<dbReference type="InterPro" id="IPR015943">
    <property type="entry name" value="WD40/YVTN_repeat-like_dom_sf"/>
</dbReference>
<proteinExistence type="predicted"/>
<dbReference type="AlphaFoldDB" id="A0A382BDN3"/>
<dbReference type="InterPro" id="IPR011047">
    <property type="entry name" value="Quinoprotein_ADH-like_sf"/>
</dbReference>
<reference evidence="1" key="1">
    <citation type="submission" date="2018-05" db="EMBL/GenBank/DDBJ databases">
        <authorList>
            <person name="Lanie J.A."/>
            <person name="Ng W.-L."/>
            <person name="Kazmierczak K.M."/>
            <person name="Andrzejewski T.M."/>
            <person name="Davidsen T.M."/>
            <person name="Wayne K.J."/>
            <person name="Tettelin H."/>
            <person name="Glass J.I."/>
            <person name="Rusch D."/>
            <person name="Podicherti R."/>
            <person name="Tsui H.-C.T."/>
            <person name="Winkler M.E."/>
        </authorList>
    </citation>
    <scope>NUCLEOTIDE SEQUENCE</scope>
</reference>
<evidence type="ECO:0000313" key="1">
    <source>
        <dbReference type="EMBL" id="SVB11297.1"/>
    </source>
</evidence>
<dbReference type="PANTHER" id="PTHR42754:SF1">
    <property type="entry name" value="LIPOPROTEIN"/>
    <property type="match status" value="1"/>
</dbReference>
<accession>A0A382BDN3</accession>